<dbReference type="EMBL" id="JAEPRA010000004">
    <property type="protein sequence ID" value="KAG2186856.1"/>
    <property type="molecule type" value="Genomic_DNA"/>
</dbReference>
<dbReference type="GO" id="GO:0005634">
    <property type="term" value="C:nucleus"/>
    <property type="evidence" value="ECO:0007669"/>
    <property type="project" value="TreeGrafter"/>
</dbReference>
<dbReference type="GO" id="GO:0035197">
    <property type="term" value="F:siRNA binding"/>
    <property type="evidence" value="ECO:0007669"/>
    <property type="project" value="TreeGrafter"/>
</dbReference>
<dbReference type="PANTHER" id="PTHR21357">
    <property type="entry name" value="FAM172 FAMILY PROTEIN HOMOLOG CG10038"/>
    <property type="match status" value="1"/>
</dbReference>
<reference evidence="2" key="1">
    <citation type="submission" date="2020-12" db="EMBL/GenBank/DDBJ databases">
        <title>Metabolic potential, ecology and presence of endohyphal bacteria is reflected in genomic diversity of Mucoromycotina.</title>
        <authorList>
            <person name="Muszewska A."/>
            <person name="Okrasinska A."/>
            <person name="Steczkiewicz K."/>
            <person name="Drgas O."/>
            <person name="Orlowska M."/>
            <person name="Perlinska-Lenart U."/>
            <person name="Aleksandrzak-Piekarczyk T."/>
            <person name="Szatraj K."/>
            <person name="Zielenkiewicz U."/>
            <person name="Pilsyk S."/>
            <person name="Malc E."/>
            <person name="Mieczkowski P."/>
            <person name="Kruszewska J.S."/>
            <person name="Biernat P."/>
            <person name="Pawlowska J."/>
        </authorList>
    </citation>
    <scope>NUCLEOTIDE SEQUENCE</scope>
    <source>
        <strain evidence="2">WA0000051536</strain>
    </source>
</reference>
<sequence length="354" mass="40402">MLRKKPKIKEVESFPSTLAGFGYYVKPDGSIRSIQSDTPYDFEYKLKDRPYNEARYEAFTKIIADMVVQKLEQLPLNMIKAPVPSNVTIGSSEPHTYILMTRDAMTTPDKLLVLIPGSQISIGQWSRRVMCDDNINEGSMITTCLKALEQGYQVIITNPNANYWFDHQSWTKRTGPKSIYIPQSDTPENHINHVFEHYIKPSAASDIVIMGQGWAGHLIEEQLNSNFDLFKKRVKAIALADSVHSRDMVEGDDKRVFLFEKVMNWMASVEEKKDAIIRDPRFGCTCISAGVEIADFTLPTSLNDMFKFLQGEFGDQTTEDEIVTDSFRQELEENELEDLNEFVTVVDRDSNVEI</sequence>
<dbReference type="AlphaFoldDB" id="A0A8H7Q8S0"/>
<dbReference type="Pfam" id="PF22749">
    <property type="entry name" value="Arb2"/>
    <property type="match status" value="1"/>
</dbReference>
<dbReference type="OrthoDB" id="421951at2759"/>
<name>A0A8H7Q8S0_9FUNG</name>
<proteinExistence type="predicted"/>
<organism evidence="2 3">
    <name type="scientific">Umbelopsis vinacea</name>
    <dbReference type="NCBI Taxonomy" id="44442"/>
    <lineage>
        <taxon>Eukaryota</taxon>
        <taxon>Fungi</taxon>
        <taxon>Fungi incertae sedis</taxon>
        <taxon>Mucoromycota</taxon>
        <taxon>Mucoromycotina</taxon>
        <taxon>Umbelopsidomycetes</taxon>
        <taxon>Umbelopsidales</taxon>
        <taxon>Umbelopsidaceae</taxon>
        <taxon>Umbelopsis</taxon>
    </lineage>
</organism>
<comment type="caution">
    <text evidence="2">The sequence shown here is derived from an EMBL/GenBank/DDBJ whole genome shotgun (WGS) entry which is preliminary data.</text>
</comment>
<dbReference type="PANTHER" id="PTHR21357:SF4">
    <property type="entry name" value="FAM172 FAMILY PROTEIN HOMOLOG CG10038"/>
    <property type="match status" value="1"/>
</dbReference>
<evidence type="ECO:0000313" key="3">
    <source>
        <dbReference type="Proteomes" id="UP000612746"/>
    </source>
</evidence>
<dbReference type="InterPro" id="IPR048263">
    <property type="entry name" value="Arb2"/>
</dbReference>
<protein>
    <recommendedName>
        <fullName evidence="1">Arb2 domain-containing protein</fullName>
    </recommendedName>
</protein>
<dbReference type="InterPro" id="IPR053858">
    <property type="entry name" value="Arb2_dom"/>
</dbReference>
<gene>
    <name evidence="2" type="ORF">INT44_003083</name>
</gene>
<keyword evidence="3" id="KW-1185">Reference proteome</keyword>
<evidence type="ECO:0000313" key="2">
    <source>
        <dbReference type="EMBL" id="KAG2186856.1"/>
    </source>
</evidence>
<evidence type="ECO:0000259" key="1">
    <source>
        <dbReference type="Pfam" id="PF22749"/>
    </source>
</evidence>
<feature type="domain" description="Arb2" evidence="1">
    <location>
        <begin position="14"/>
        <end position="271"/>
    </location>
</feature>
<accession>A0A8H7Q8S0</accession>
<dbReference type="GO" id="GO:0031048">
    <property type="term" value="P:regulatory ncRNA-mediated heterochromatin formation"/>
    <property type="evidence" value="ECO:0007669"/>
    <property type="project" value="TreeGrafter"/>
</dbReference>
<dbReference type="Proteomes" id="UP000612746">
    <property type="component" value="Unassembled WGS sequence"/>
</dbReference>